<dbReference type="Gene3D" id="1.20.1330.10">
    <property type="entry name" value="f41 fragment of flagellin, N-terminal domain"/>
    <property type="match status" value="2"/>
</dbReference>
<protein>
    <submittedName>
        <fullName evidence="8">Flagellar hook-associated protein 3</fullName>
    </submittedName>
</protein>
<keyword evidence="8" id="KW-0969">Cilium</keyword>
<evidence type="ECO:0000256" key="2">
    <source>
        <dbReference type="ARBA" id="ARBA00004613"/>
    </source>
</evidence>
<gene>
    <name evidence="8" type="ORF">GAB14E_1464</name>
</gene>
<dbReference type="InterPro" id="IPR046358">
    <property type="entry name" value="Flagellin_C"/>
</dbReference>
<comment type="similarity">
    <text evidence="3">Belongs to the bacterial flagellin family.</text>
</comment>
<dbReference type="Pfam" id="PF00700">
    <property type="entry name" value="Flagellin_C"/>
    <property type="match status" value="1"/>
</dbReference>
<keyword evidence="4" id="KW-0964">Secreted</keyword>
<dbReference type="InterPro" id="IPR001029">
    <property type="entry name" value="Flagellin_N"/>
</dbReference>
<dbReference type="GO" id="GO:0071973">
    <property type="term" value="P:bacterial-type flagellum-dependent cell motility"/>
    <property type="evidence" value="ECO:0007669"/>
    <property type="project" value="InterPro"/>
</dbReference>
<evidence type="ECO:0000256" key="4">
    <source>
        <dbReference type="ARBA" id="ARBA00022525"/>
    </source>
</evidence>
<proteinExistence type="inferred from homology"/>
<evidence type="ECO:0000259" key="7">
    <source>
        <dbReference type="Pfam" id="PF00700"/>
    </source>
</evidence>
<dbReference type="PANTHER" id="PTHR42792:SF1">
    <property type="entry name" value="FLAGELLAR HOOK-ASSOCIATED PROTEIN 3"/>
    <property type="match status" value="1"/>
</dbReference>
<accession>A0A099L2B1</accession>
<keyword evidence="5" id="KW-0975">Bacterial flagellum</keyword>
<reference evidence="8 9" key="1">
    <citation type="submission" date="2014-08" db="EMBL/GenBank/DDBJ databases">
        <title>Genomic and Phenotypic Diversity of Colwellia psychrerythraea strains from Disparate Marine Basins.</title>
        <authorList>
            <person name="Techtmann S.M."/>
            <person name="Stelling S.C."/>
            <person name="Utturkar S.M."/>
            <person name="Alshibli N."/>
            <person name="Harris A."/>
            <person name="Brown S.D."/>
            <person name="Hazen T.C."/>
        </authorList>
    </citation>
    <scope>NUCLEOTIDE SEQUENCE [LARGE SCALE GENOMIC DNA]</scope>
    <source>
        <strain evidence="8 9">GAB14E</strain>
    </source>
</reference>
<dbReference type="Proteomes" id="UP000029868">
    <property type="component" value="Unassembled WGS sequence"/>
</dbReference>
<evidence type="ECO:0000313" key="8">
    <source>
        <dbReference type="EMBL" id="KGJ96996.1"/>
    </source>
</evidence>
<name>A0A099L2B1_COLPS</name>
<feature type="domain" description="Flagellin N-terminal" evidence="6">
    <location>
        <begin position="3"/>
        <end position="141"/>
    </location>
</feature>
<sequence>MRVSTAQFYLQSAQLMSEKNSDVNEQMAYLSSGKRVLTAKDDAVSYGTLAGYKNDLANIEKYKRNINQAESHNSLQEVVFADVELILNNVKEAMLQANNGSLSDEDLQTLANQTRNSLDQLLDLANSQNENGDYIFSGFQTEQQPFSQQSDGSVTYSGDTGVRELQVAKNIKIPTNQTGDASFMSVDNAIGDFSANYATNTSGVAVESANVTNLGVYNTSAMPHDYTFTFGPGAADLNVLDSGGANVFTTGAYVAGQTVTFDGIDVTLSGNPLPGDSFTISEQEEVSVFDTINEAISWMEQGSVSTTQKQHQVDYNAILNQLNSSMTHITSRRVDSGIRLQVLESQKDRHLDSELSLSSGRANIEDLDFAKAIAEFEQAKLALQASQQTFSKVQGLSLFNYI</sequence>
<dbReference type="PATRIC" id="fig|28229.3.peg.626"/>
<dbReference type="NCBIfam" id="TIGR02550">
    <property type="entry name" value="flagell_flgL"/>
    <property type="match status" value="1"/>
</dbReference>
<feature type="domain" description="Flagellin C-terminal" evidence="7">
    <location>
        <begin position="322"/>
        <end position="402"/>
    </location>
</feature>
<dbReference type="AlphaFoldDB" id="A0A099L2B1"/>
<evidence type="ECO:0000256" key="3">
    <source>
        <dbReference type="ARBA" id="ARBA00005709"/>
    </source>
</evidence>
<keyword evidence="8" id="KW-0966">Cell projection</keyword>
<dbReference type="GO" id="GO:0005576">
    <property type="term" value="C:extracellular region"/>
    <property type="evidence" value="ECO:0007669"/>
    <property type="project" value="UniProtKB-SubCell"/>
</dbReference>
<dbReference type="OrthoDB" id="9768249at2"/>
<evidence type="ECO:0000256" key="5">
    <source>
        <dbReference type="ARBA" id="ARBA00023143"/>
    </source>
</evidence>
<organism evidence="8 9">
    <name type="scientific">Colwellia psychrerythraea</name>
    <name type="common">Vibrio psychroerythus</name>
    <dbReference type="NCBI Taxonomy" id="28229"/>
    <lineage>
        <taxon>Bacteria</taxon>
        <taxon>Pseudomonadati</taxon>
        <taxon>Pseudomonadota</taxon>
        <taxon>Gammaproteobacteria</taxon>
        <taxon>Alteromonadales</taxon>
        <taxon>Colwelliaceae</taxon>
        <taxon>Colwellia</taxon>
    </lineage>
</organism>
<comment type="subcellular location">
    <subcellularLocation>
        <location evidence="1">Bacterial flagellum</location>
    </subcellularLocation>
    <subcellularLocation>
        <location evidence="2">Secreted</location>
    </subcellularLocation>
</comment>
<dbReference type="RefSeq" id="WP_033080758.1">
    <property type="nucleotide sequence ID" value="NZ_JQEC01000004.1"/>
</dbReference>
<dbReference type="PANTHER" id="PTHR42792">
    <property type="entry name" value="FLAGELLIN"/>
    <property type="match status" value="1"/>
</dbReference>
<keyword evidence="8" id="KW-0282">Flagellum</keyword>
<evidence type="ECO:0000259" key="6">
    <source>
        <dbReference type="Pfam" id="PF00669"/>
    </source>
</evidence>
<dbReference type="InterPro" id="IPR001492">
    <property type="entry name" value="Flagellin"/>
</dbReference>
<dbReference type="Pfam" id="PF00669">
    <property type="entry name" value="Flagellin_N"/>
    <property type="match status" value="1"/>
</dbReference>
<dbReference type="InterPro" id="IPR013384">
    <property type="entry name" value="Flagell_FlgL"/>
</dbReference>
<dbReference type="GO" id="GO:0005198">
    <property type="term" value="F:structural molecule activity"/>
    <property type="evidence" value="ECO:0007669"/>
    <property type="project" value="InterPro"/>
</dbReference>
<dbReference type="GO" id="GO:0009424">
    <property type="term" value="C:bacterial-type flagellum hook"/>
    <property type="evidence" value="ECO:0007669"/>
    <property type="project" value="InterPro"/>
</dbReference>
<evidence type="ECO:0000313" key="9">
    <source>
        <dbReference type="Proteomes" id="UP000029868"/>
    </source>
</evidence>
<dbReference type="SUPFAM" id="SSF64518">
    <property type="entry name" value="Phase 1 flagellin"/>
    <property type="match status" value="1"/>
</dbReference>
<evidence type="ECO:0000256" key="1">
    <source>
        <dbReference type="ARBA" id="ARBA00004365"/>
    </source>
</evidence>
<comment type="caution">
    <text evidence="8">The sequence shown here is derived from an EMBL/GenBank/DDBJ whole genome shotgun (WGS) entry which is preliminary data.</text>
</comment>
<dbReference type="EMBL" id="JQEC01000004">
    <property type="protein sequence ID" value="KGJ96996.1"/>
    <property type="molecule type" value="Genomic_DNA"/>
</dbReference>